<proteinExistence type="predicted"/>
<dbReference type="AlphaFoldDB" id="A0A399SIP6"/>
<keyword evidence="1" id="KW-1133">Transmembrane helix</keyword>
<dbReference type="EMBL" id="QWGE01000002">
    <property type="protein sequence ID" value="RIJ41605.1"/>
    <property type="molecule type" value="Genomic_DNA"/>
</dbReference>
<sequence length="121" mass="13956">MIYMHNFIPRKSWKKLSQIQAWGKLGQEQLSQAILVTKDAVFNYLRRMLQRGHWREVKDILKGKPLTKTGHFVLSELRNQVVSKLMMRLGLRKVIAVALALVLLPLILAQVSGELIRKLKA</sequence>
<reference evidence="3" key="1">
    <citation type="submission" date="2018-08" db="EMBL/GenBank/DDBJ databases">
        <title>Mucilaginibacter sp. MYSH2.</title>
        <authorList>
            <person name="Seo T."/>
        </authorList>
    </citation>
    <scope>NUCLEOTIDE SEQUENCE [LARGE SCALE GENOMIC DNA]</scope>
    <source>
        <strain evidence="3">KIRAN</strain>
    </source>
</reference>
<evidence type="ECO:0000256" key="1">
    <source>
        <dbReference type="SAM" id="Phobius"/>
    </source>
</evidence>
<name>A0A399SIP6_9BACT</name>
<feature type="transmembrane region" description="Helical" evidence="1">
    <location>
        <begin position="94"/>
        <end position="113"/>
    </location>
</feature>
<gene>
    <name evidence="2" type="ORF">D1627_06130</name>
</gene>
<keyword evidence="1" id="KW-0472">Membrane</keyword>
<comment type="caution">
    <text evidence="2">The sequence shown here is derived from an EMBL/GenBank/DDBJ whole genome shotgun (WGS) entry which is preliminary data.</text>
</comment>
<evidence type="ECO:0000313" key="2">
    <source>
        <dbReference type="EMBL" id="RIJ41605.1"/>
    </source>
</evidence>
<protein>
    <submittedName>
        <fullName evidence="2">Uncharacterized protein</fullName>
    </submittedName>
</protein>
<dbReference type="OrthoDB" id="852454at2"/>
<evidence type="ECO:0000313" key="3">
    <source>
        <dbReference type="Proteomes" id="UP000266005"/>
    </source>
</evidence>
<organism evidence="2 3">
    <name type="scientific">Pontibacter oryzae</name>
    <dbReference type="NCBI Taxonomy" id="2304593"/>
    <lineage>
        <taxon>Bacteria</taxon>
        <taxon>Pseudomonadati</taxon>
        <taxon>Bacteroidota</taxon>
        <taxon>Cytophagia</taxon>
        <taxon>Cytophagales</taxon>
        <taxon>Hymenobacteraceae</taxon>
        <taxon>Pontibacter</taxon>
    </lineage>
</organism>
<dbReference type="RefSeq" id="WP_119431353.1">
    <property type="nucleotide sequence ID" value="NZ_QWGE01000002.1"/>
</dbReference>
<accession>A0A399SIP6</accession>
<dbReference type="Proteomes" id="UP000266005">
    <property type="component" value="Unassembled WGS sequence"/>
</dbReference>
<keyword evidence="1" id="KW-0812">Transmembrane</keyword>
<keyword evidence="3" id="KW-1185">Reference proteome</keyword>